<proteinExistence type="predicted"/>
<organism evidence="1 2">
    <name type="scientific">Nephila pilipes</name>
    <name type="common">Giant wood spider</name>
    <name type="synonym">Nephila maculata</name>
    <dbReference type="NCBI Taxonomy" id="299642"/>
    <lineage>
        <taxon>Eukaryota</taxon>
        <taxon>Metazoa</taxon>
        <taxon>Ecdysozoa</taxon>
        <taxon>Arthropoda</taxon>
        <taxon>Chelicerata</taxon>
        <taxon>Arachnida</taxon>
        <taxon>Araneae</taxon>
        <taxon>Araneomorphae</taxon>
        <taxon>Entelegynae</taxon>
        <taxon>Araneoidea</taxon>
        <taxon>Nephilidae</taxon>
        <taxon>Nephila</taxon>
    </lineage>
</organism>
<evidence type="ECO:0000313" key="1">
    <source>
        <dbReference type="EMBL" id="GFS80987.1"/>
    </source>
</evidence>
<evidence type="ECO:0000313" key="2">
    <source>
        <dbReference type="Proteomes" id="UP000887013"/>
    </source>
</evidence>
<name>A0A8X6MVY4_NEPPI</name>
<sequence length="84" mass="9211">MATSAIEATTCSCHMSAQSQRPHALFRVLCCVITLVGVRVVNVLSDQLNATQNDAHDKTELVHCRVLGEAQVEENALWNCLCKN</sequence>
<keyword evidence="2" id="KW-1185">Reference proteome</keyword>
<reference evidence="1" key="1">
    <citation type="submission" date="2020-08" db="EMBL/GenBank/DDBJ databases">
        <title>Multicomponent nature underlies the extraordinary mechanical properties of spider dragline silk.</title>
        <authorList>
            <person name="Kono N."/>
            <person name="Nakamura H."/>
            <person name="Mori M."/>
            <person name="Yoshida Y."/>
            <person name="Ohtoshi R."/>
            <person name="Malay A.D."/>
            <person name="Moran D.A.P."/>
            <person name="Tomita M."/>
            <person name="Numata K."/>
            <person name="Arakawa K."/>
        </authorList>
    </citation>
    <scope>NUCLEOTIDE SEQUENCE</scope>
</reference>
<dbReference type="EMBL" id="BMAW01097683">
    <property type="protein sequence ID" value="GFS80987.1"/>
    <property type="molecule type" value="Genomic_DNA"/>
</dbReference>
<comment type="caution">
    <text evidence="1">The sequence shown here is derived from an EMBL/GenBank/DDBJ whole genome shotgun (WGS) entry which is preliminary data.</text>
</comment>
<protein>
    <submittedName>
        <fullName evidence="1">Uncharacterized protein</fullName>
    </submittedName>
</protein>
<accession>A0A8X6MVY4</accession>
<dbReference type="Proteomes" id="UP000887013">
    <property type="component" value="Unassembled WGS sequence"/>
</dbReference>
<dbReference type="AlphaFoldDB" id="A0A8X6MVY4"/>
<gene>
    <name evidence="1" type="ORF">NPIL_11671</name>
</gene>